<evidence type="ECO:0000259" key="2">
    <source>
        <dbReference type="Pfam" id="PF13193"/>
    </source>
</evidence>
<dbReference type="PANTHER" id="PTHR45527">
    <property type="entry name" value="NONRIBOSOMAL PEPTIDE SYNTHETASE"/>
    <property type="match status" value="1"/>
</dbReference>
<dbReference type="Pfam" id="PF13193">
    <property type="entry name" value="AMP-binding_C"/>
    <property type="match status" value="1"/>
</dbReference>
<dbReference type="PRINTS" id="PR00154">
    <property type="entry name" value="AMPBINDING"/>
</dbReference>
<dbReference type="GO" id="GO:0044550">
    <property type="term" value="P:secondary metabolite biosynthetic process"/>
    <property type="evidence" value="ECO:0007669"/>
    <property type="project" value="TreeGrafter"/>
</dbReference>
<dbReference type="AlphaFoldDB" id="A0A7W9QAF4"/>
<dbReference type="InterPro" id="IPR045851">
    <property type="entry name" value="AMP-bd_C_sf"/>
</dbReference>
<accession>A0A7W9QAF4</accession>
<proteinExistence type="predicted"/>
<dbReference type="InterPro" id="IPR020459">
    <property type="entry name" value="AMP-binding"/>
</dbReference>
<dbReference type="SUPFAM" id="SSF56801">
    <property type="entry name" value="Acetyl-CoA synthetase-like"/>
    <property type="match status" value="1"/>
</dbReference>
<feature type="domain" description="AMP-binding enzyme C-terminal" evidence="2">
    <location>
        <begin position="434"/>
        <end position="501"/>
    </location>
</feature>
<evidence type="ECO:0000313" key="3">
    <source>
        <dbReference type="EMBL" id="MBB5936369.1"/>
    </source>
</evidence>
<dbReference type="Gene3D" id="2.30.38.10">
    <property type="entry name" value="Luciferase, Domain 3"/>
    <property type="match status" value="1"/>
</dbReference>
<evidence type="ECO:0000313" key="4">
    <source>
        <dbReference type="Proteomes" id="UP000588098"/>
    </source>
</evidence>
<reference evidence="3 4" key="1">
    <citation type="submission" date="2020-08" db="EMBL/GenBank/DDBJ databases">
        <title>Genomic Encyclopedia of Type Strains, Phase III (KMG-III): the genomes of soil and plant-associated and newly described type strains.</title>
        <authorList>
            <person name="Whitman W."/>
        </authorList>
    </citation>
    <scope>NUCLEOTIDE SEQUENCE [LARGE SCALE GENOMIC DNA]</scope>
    <source>
        <strain evidence="3 4">CECT 8305</strain>
    </source>
</reference>
<name>A0A7W9QAF4_9ACTN</name>
<dbReference type="EMBL" id="JACHJL010000008">
    <property type="protein sequence ID" value="MBB5936369.1"/>
    <property type="molecule type" value="Genomic_DNA"/>
</dbReference>
<dbReference type="NCBIfam" id="TIGR01733">
    <property type="entry name" value="AA-adenyl-dom"/>
    <property type="match status" value="1"/>
</dbReference>
<dbReference type="InterPro" id="IPR000873">
    <property type="entry name" value="AMP-dep_synth/lig_dom"/>
</dbReference>
<organism evidence="3 4">
    <name type="scientific">Streptomyces zagrosensis</name>
    <dbReference type="NCBI Taxonomy" id="1042984"/>
    <lineage>
        <taxon>Bacteria</taxon>
        <taxon>Bacillati</taxon>
        <taxon>Actinomycetota</taxon>
        <taxon>Actinomycetes</taxon>
        <taxon>Kitasatosporales</taxon>
        <taxon>Streptomycetaceae</taxon>
        <taxon>Streptomyces</taxon>
    </lineage>
</organism>
<sequence length="502" mass="53901">MSASSNSRQGNPSRTEGHVTGFSGAVLNLIGDRLAAHPDAAAINCGDAQALSYAELWQRAEAIADGLAGVGVRPGHVVPVMLPRSTDTVAALLGIWMAGAVYVPLDPAFPAERIEFILRDCGSAVLLTHSDLASTFAAAVPDVIALDAPLEPTDRSARPNSLRPAADDLAYTIYTSGSTGSPKGVQVTHRSLLNFTLHLADLLHLGDRDVFTSVVSPAFDVSLIDYLVPLLSGARISVIPQDSVNDAERLGRLIAANGATVMQATPVTWQILRESDWRPPGLFTALSGGEALPADLATWIRDRCAKGINLYGPTEATIYVSTQDLSQVDLSDVHTVPLGEPIAGVAFYVVTENGTLAPFDTPGELCISGVALARGYVNRPGEMERAFVPNPFRLGERMYRTGDLVKRRNSGALEFLGRIDHQVKVRGHRIELGEVEATLSSHPAVRQSVIVAREYGDLDKRLVAYVRPMARSREQRWLVLAGELREFAAGRLPGYMVPSSFV</sequence>
<feature type="domain" description="AMP-dependent synthetase/ligase" evidence="1">
    <location>
        <begin position="34"/>
        <end position="376"/>
    </location>
</feature>
<gene>
    <name evidence="3" type="ORF">FHS42_003444</name>
</gene>
<dbReference type="PANTHER" id="PTHR45527:SF1">
    <property type="entry name" value="FATTY ACID SYNTHASE"/>
    <property type="match status" value="1"/>
</dbReference>
<dbReference type="CDD" id="cd05930">
    <property type="entry name" value="A_NRPS"/>
    <property type="match status" value="1"/>
</dbReference>
<dbReference type="InterPro" id="IPR010071">
    <property type="entry name" value="AA_adenyl_dom"/>
</dbReference>
<dbReference type="FunFam" id="3.40.50.980:FF:000001">
    <property type="entry name" value="Non-ribosomal peptide synthetase"/>
    <property type="match status" value="1"/>
</dbReference>
<dbReference type="GO" id="GO:0031177">
    <property type="term" value="F:phosphopantetheine binding"/>
    <property type="evidence" value="ECO:0007669"/>
    <property type="project" value="TreeGrafter"/>
</dbReference>
<feature type="non-terminal residue" evidence="3">
    <location>
        <position position="502"/>
    </location>
</feature>
<keyword evidence="4" id="KW-1185">Reference proteome</keyword>
<evidence type="ECO:0000259" key="1">
    <source>
        <dbReference type="Pfam" id="PF00501"/>
    </source>
</evidence>
<dbReference type="Gene3D" id="3.30.300.30">
    <property type="match status" value="1"/>
</dbReference>
<dbReference type="GO" id="GO:0043041">
    <property type="term" value="P:amino acid activation for nonribosomal peptide biosynthetic process"/>
    <property type="evidence" value="ECO:0007669"/>
    <property type="project" value="TreeGrafter"/>
</dbReference>
<comment type="caution">
    <text evidence="3">The sequence shown here is derived from an EMBL/GenBank/DDBJ whole genome shotgun (WGS) entry which is preliminary data.</text>
</comment>
<dbReference type="Gene3D" id="3.40.50.980">
    <property type="match status" value="2"/>
</dbReference>
<dbReference type="GO" id="GO:0005737">
    <property type="term" value="C:cytoplasm"/>
    <property type="evidence" value="ECO:0007669"/>
    <property type="project" value="TreeGrafter"/>
</dbReference>
<dbReference type="RefSeq" id="WP_184572988.1">
    <property type="nucleotide sequence ID" value="NZ_JACHJL010000008.1"/>
</dbReference>
<dbReference type="Pfam" id="PF00501">
    <property type="entry name" value="AMP-binding"/>
    <property type="match status" value="1"/>
</dbReference>
<protein>
    <submittedName>
        <fullName evidence="3">Amino acid adenylation domain-containing protein</fullName>
    </submittedName>
</protein>
<dbReference type="InterPro" id="IPR025110">
    <property type="entry name" value="AMP-bd_C"/>
</dbReference>
<dbReference type="Proteomes" id="UP000588098">
    <property type="component" value="Unassembled WGS sequence"/>
</dbReference>